<dbReference type="Gene3D" id="1.10.357.10">
    <property type="entry name" value="Tetracycline Repressor, domain 2"/>
    <property type="match status" value="1"/>
</dbReference>
<evidence type="ECO:0000313" key="6">
    <source>
        <dbReference type="EMBL" id="MBB6129553.1"/>
    </source>
</evidence>
<sequence length="188" mass="21507">MIKQRGQVVVDKILDTAERLFFKPGYNITGINQVIEEADIAKASLYKHFKSKTDLLVAYLQRLHERWFDKLEADVNKVVDPKEKLLTLFDHHRERQVQNGYGGCRFIKANDEAGMSDERVLAEIQKAKQHLKDFIAKLVVNSEHQKLLTDKELAELIFMMLDGGIVAASIFKQADDLQSAKAIIQKLL</sequence>
<dbReference type="PROSITE" id="PS50977">
    <property type="entry name" value="HTH_TETR_2"/>
    <property type="match status" value="1"/>
</dbReference>
<name>A0A841JEG9_9SPHI</name>
<dbReference type="InterPro" id="IPR009057">
    <property type="entry name" value="Homeodomain-like_sf"/>
</dbReference>
<feature type="domain" description="HTH tetR-type" evidence="5">
    <location>
        <begin position="7"/>
        <end position="67"/>
    </location>
</feature>
<dbReference type="InterPro" id="IPR001647">
    <property type="entry name" value="HTH_TetR"/>
</dbReference>
<dbReference type="EMBL" id="JACHCA010000010">
    <property type="protein sequence ID" value="MBB6129553.1"/>
    <property type="molecule type" value="Genomic_DNA"/>
</dbReference>
<feature type="DNA-binding region" description="H-T-H motif" evidence="4">
    <location>
        <begin position="30"/>
        <end position="49"/>
    </location>
</feature>
<reference evidence="6 7" key="1">
    <citation type="submission" date="2020-08" db="EMBL/GenBank/DDBJ databases">
        <title>Genomic Encyclopedia of Type Strains, Phase IV (KMG-V): Genome sequencing to study the core and pangenomes of soil and plant-associated prokaryotes.</title>
        <authorList>
            <person name="Whitman W."/>
        </authorList>
    </citation>
    <scope>NUCLEOTIDE SEQUENCE [LARGE SCALE GENOMIC DNA]</scope>
    <source>
        <strain evidence="6 7">MP601</strain>
    </source>
</reference>
<dbReference type="InterPro" id="IPR036271">
    <property type="entry name" value="Tet_transcr_reg_TetR-rel_C_sf"/>
</dbReference>
<dbReference type="PANTHER" id="PTHR47506">
    <property type="entry name" value="TRANSCRIPTIONAL REGULATORY PROTEIN"/>
    <property type="match status" value="1"/>
</dbReference>
<dbReference type="SUPFAM" id="SSF48498">
    <property type="entry name" value="Tetracyclin repressor-like, C-terminal domain"/>
    <property type="match status" value="1"/>
</dbReference>
<accession>A0A841JEG9</accession>
<keyword evidence="2 4" id="KW-0238">DNA-binding</keyword>
<dbReference type="GO" id="GO:0003677">
    <property type="term" value="F:DNA binding"/>
    <property type="evidence" value="ECO:0007669"/>
    <property type="project" value="UniProtKB-UniRule"/>
</dbReference>
<gene>
    <name evidence="6" type="ORF">HDF22_003684</name>
</gene>
<evidence type="ECO:0000313" key="7">
    <source>
        <dbReference type="Proteomes" id="UP000548326"/>
    </source>
</evidence>
<evidence type="ECO:0000259" key="5">
    <source>
        <dbReference type="PROSITE" id="PS50977"/>
    </source>
</evidence>
<evidence type="ECO:0000256" key="3">
    <source>
        <dbReference type="ARBA" id="ARBA00023163"/>
    </source>
</evidence>
<proteinExistence type="predicted"/>
<dbReference type="RefSeq" id="WP_183588617.1">
    <property type="nucleotide sequence ID" value="NZ_JACHCA010000010.1"/>
</dbReference>
<dbReference type="PANTHER" id="PTHR47506:SF1">
    <property type="entry name" value="HTH-TYPE TRANSCRIPTIONAL REGULATOR YJDC"/>
    <property type="match status" value="1"/>
</dbReference>
<organism evidence="6 7">
    <name type="scientific">Mucilaginibacter lappiensis</name>
    <dbReference type="NCBI Taxonomy" id="354630"/>
    <lineage>
        <taxon>Bacteria</taxon>
        <taxon>Pseudomonadati</taxon>
        <taxon>Bacteroidota</taxon>
        <taxon>Sphingobacteriia</taxon>
        <taxon>Sphingobacteriales</taxon>
        <taxon>Sphingobacteriaceae</taxon>
        <taxon>Mucilaginibacter</taxon>
    </lineage>
</organism>
<comment type="caution">
    <text evidence="6">The sequence shown here is derived from an EMBL/GenBank/DDBJ whole genome shotgun (WGS) entry which is preliminary data.</text>
</comment>
<evidence type="ECO:0000256" key="2">
    <source>
        <dbReference type="ARBA" id="ARBA00023125"/>
    </source>
</evidence>
<keyword evidence="3" id="KW-0804">Transcription</keyword>
<keyword evidence="1" id="KW-0805">Transcription regulation</keyword>
<evidence type="ECO:0000256" key="4">
    <source>
        <dbReference type="PROSITE-ProRule" id="PRU00335"/>
    </source>
</evidence>
<dbReference type="AlphaFoldDB" id="A0A841JEG9"/>
<dbReference type="PRINTS" id="PR00455">
    <property type="entry name" value="HTHTETR"/>
</dbReference>
<dbReference type="Proteomes" id="UP000548326">
    <property type="component" value="Unassembled WGS sequence"/>
</dbReference>
<dbReference type="SUPFAM" id="SSF46689">
    <property type="entry name" value="Homeodomain-like"/>
    <property type="match status" value="1"/>
</dbReference>
<dbReference type="Pfam" id="PF00440">
    <property type="entry name" value="TetR_N"/>
    <property type="match status" value="1"/>
</dbReference>
<evidence type="ECO:0000256" key="1">
    <source>
        <dbReference type="ARBA" id="ARBA00023015"/>
    </source>
</evidence>
<protein>
    <submittedName>
        <fullName evidence="6">AcrR family transcriptional regulator</fullName>
    </submittedName>
</protein>